<dbReference type="GO" id="GO:1990060">
    <property type="term" value="C:maltose transport complex"/>
    <property type="evidence" value="ECO:0007669"/>
    <property type="project" value="TreeGrafter"/>
</dbReference>
<evidence type="ECO:0000256" key="1">
    <source>
        <dbReference type="ARBA" id="ARBA00005417"/>
    </source>
</evidence>
<organism evidence="6 7">
    <name type="scientific">Thalassospira lucentensis</name>
    <dbReference type="NCBI Taxonomy" id="168935"/>
    <lineage>
        <taxon>Bacteria</taxon>
        <taxon>Pseudomonadati</taxon>
        <taxon>Pseudomonadota</taxon>
        <taxon>Alphaproteobacteria</taxon>
        <taxon>Rhodospirillales</taxon>
        <taxon>Thalassospiraceae</taxon>
        <taxon>Thalassospira</taxon>
    </lineage>
</organism>
<sequence length="191" mass="21219">MADLKLDQIHKSYGAVDVLHGIDLDVKDGEFVVFVGPSGCGKSTLLRIIAGLEDITSGDLMIDGDLVNTKSPRDRGIAMVFQSYALYPHMTVYKNMAFGLKLDKQDKAAIDARVREAARILQLDQLLDRRPSELSGGQRQRVAIGRAIVRQPKVFLFDEPLSNLDAALRVQTRLEIAKLHQELKSTIVYVT</sequence>
<dbReference type="Gene3D" id="3.40.50.300">
    <property type="entry name" value="P-loop containing nucleotide triphosphate hydrolases"/>
    <property type="match status" value="1"/>
</dbReference>
<comment type="similarity">
    <text evidence="1">Belongs to the ABC transporter superfamily.</text>
</comment>
<dbReference type="InterPro" id="IPR017871">
    <property type="entry name" value="ABC_transporter-like_CS"/>
</dbReference>
<dbReference type="PROSITE" id="PS50893">
    <property type="entry name" value="ABC_TRANSPORTER_2"/>
    <property type="match status" value="1"/>
</dbReference>
<dbReference type="InterPro" id="IPR027417">
    <property type="entry name" value="P-loop_NTPase"/>
</dbReference>
<dbReference type="InterPro" id="IPR047641">
    <property type="entry name" value="ABC_transpr_MalK/UgpC-like"/>
</dbReference>
<dbReference type="RefSeq" id="WP_276653361.1">
    <property type="nucleotide sequence ID" value="NZ_DOOG01000089.1"/>
</dbReference>
<evidence type="ECO:0000259" key="5">
    <source>
        <dbReference type="PROSITE" id="PS50893"/>
    </source>
</evidence>
<evidence type="ECO:0000256" key="2">
    <source>
        <dbReference type="ARBA" id="ARBA00022448"/>
    </source>
</evidence>
<feature type="non-terminal residue" evidence="6">
    <location>
        <position position="191"/>
    </location>
</feature>
<evidence type="ECO:0000313" key="6">
    <source>
        <dbReference type="EMBL" id="HBU98428.1"/>
    </source>
</evidence>
<dbReference type="PANTHER" id="PTHR43875:SF3">
    <property type="entry name" value="MALTOSE_MALTODEXTRIN IMPORT ATP-BINDING PROTEIN MALK"/>
    <property type="match status" value="1"/>
</dbReference>
<dbReference type="InterPro" id="IPR003439">
    <property type="entry name" value="ABC_transporter-like_ATP-bd"/>
</dbReference>
<keyword evidence="4 6" id="KW-0067">ATP-binding</keyword>
<dbReference type="Pfam" id="PF00005">
    <property type="entry name" value="ABC_tran"/>
    <property type="match status" value="1"/>
</dbReference>
<dbReference type="GO" id="GO:0016887">
    <property type="term" value="F:ATP hydrolysis activity"/>
    <property type="evidence" value="ECO:0007669"/>
    <property type="project" value="InterPro"/>
</dbReference>
<keyword evidence="2" id="KW-0813">Transport</keyword>
<dbReference type="InterPro" id="IPR003593">
    <property type="entry name" value="AAA+_ATPase"/>
</dbReference>
<dbReference type="Proteomes" id="UP000264753">
    <property type="component" value="Unassembled WGS sequence"/>
</dbReference>
<protein>
    <submittedName>
        <fullName evidence="6">ABC transporter ATP-binding protein</fullName>
    </submittedName>
</protein>
<dbReference type="GO" id="GO:0015423">
    <property type="term" value="F:ABC-type maltose transporter activity"/>
    <property type="evidence" value="ECO:0007669"/>
    <property type="project" value="TreeGrafter"/>
</dbReference>
<dbReference type="GO" id="GO:0055052">
    <property type="term" value="C:ATP-binding cassette (ABC) transporter complex, substrate-binding subunit-containing"/>
    <property type="evidence" value="ECO:0007669"/>
    <property type="project" value="TreeGrafter"/>
</dbReference>
<evidence type="ECO:0000313" key="7">
    <source>
        <dbReference type="Proteomes" id="UP000264753"/>
    </source>
</evidence>
<keyword evidence="3" id="KW-0547">Nucleotide-binding</keyword>
<dbReference type="EMBL" id="DOOG01000089">
    <property type="protein sequence ID" value="HBU98428.1"/>
    <property type="molecule type" value="Genomic_DNA"/>
</dbReference>
<accession>A0A358HTD2</accession>
<dbReference type="PANTHER" id="PTHR43875">
    <property type="entry name" value="MALTODEXTRIN IMPORT ATP-BINDING PROTEIN MSMX"/>
    <property type="match status" value="1"/>
</dbReference>
<name>A0A358HTD2_9PROT</name>
<dbReference type="GO" id="GO:0005524">
    <property type="term" value="F:ATP binding"/>
    <property type="evidence" value="ECO:0007669"/>
    <property type="project" value="UniProtKB-KW"/>
</dbReference>
<evidence type="ECO:0000256" key="3">
    <source>
        <dbReference type="ARBA" id="ARBA00022741"/>
    </source>
</evidence>
<dbReference type="AlphaFoldDB" id="A0A358HTD2"/>
<comment type="caution">
    <text evidence="6">The sequence shown here is derived from an EMBL/GenBank/DDBJ whole genome shotgun (WGS) entry which is preliminary data.</text>
</comment>
<dbReference type="SUPFAM" id="SSF52540">
    <property type="entry name" value="P-loop containing nucleoside triphosphate hydrolases"/>
    <property type="match status" value="1"/>
</dbReference>
<feature type="domain" description="ABC transporter" evidence="5">
    <location>
        <begin position="4"/>
        <end position="191"/>
    </location>
</feature>
<reference evidence="6 7" key="1">
    <citation type="journal article" date="2018" name="Nat. Biotechnol.">
        <title>A standardized bacterial taxonomy based on genome phylogeny substantially revises the tree of life.</title>
        <authorList>
            <person name="Parks D.H."/>
            <person name="Chuvochina M."/>
            <person name="Waite D.W."/>
            <person name="Rinke C."/>
            <person name="Skarshewski A."/>
            <person name="Chaumeil P.A."/>
            <person name="Hugenholtz P."/>
        </authorList>
    </citation>
    <scope>NUCLEOTIDE SEQUENCE [LARGE SCALE GENOMIC DNA]</scope>
    <source>
        <strain evidence="6">UBA8707</strain>
    </source>
</reference>
<dbReference type="SMART" id="SM00382">
    <property type="entry name" value="AAA"/>
    <property type="match status" value="1"/>
</dbReference>
<gene>
    <name evidence="6" type="ORF">DEF21_11065</name>
</gene>
<evidence type="ECO:0000256" key="4">
    <source>
        <dbReference type="ARBA" id="ARBA00022840"/>
    </source>
</evidence>
<proteinExistence type="inferred from homology"/>
<dbReference type="PROSITE" id="PS00211">
    <property type="entry name" value="ABC_TRANSPORTER_1"/>
    <property type="match status" value="1"/>
</dbReference>
<dbReference type="FunFam" id="3.40.50.300:FF:000042">
    <property type="entry name" value="Maltose/maltodextrin ABC transporter, ATP-binding protein"/>
    <property type="match status" value="1"/>
</dbReference>